<evidence type="ECO:0000259" key="19">
    <source>
        <dbReference type="Pfam" id="PF02706"/>
    </source>
</evidence>
<keyword evidence="7" id="KW-0808">Transferase</keyword>
<proteinExistence type="inferred from homology"/>
<evidence type="ECO:0000256" key="16">
    <source>
        <dbReference type="SAM" id="Coils"/>
    </source>
</evidence>
<comment type="subcellular location">
    <subcellularLocation>
        <location evidence="1">Cell inner membrane</location>
        <topology evidence="1">Multi-pass membrane protein</topology>
    </subcellularLocation>
</comment>
<dbReference type="Pfam" id="PF13614">
    <property type="entry name" value="AAA_31"/>
    <property type="match status" value="1"/>
</dbReference>
<comment type="similarity">
    <text evidence="2">Belongs to the CpsD/CapB family.</text>
</comment>
<keyword evidence="11" id="KW-0067">ATP-binding</keyword>
<keyword evidence="8 18" id="KW-0812">Transmembrane</keyword>
<dbReference type="EMBL" id="JAUSUK010000001">
    <property type="protein sequence ID" value="MDQ0325876.1"/>
    <property type="molecule type" value="Genomic_DNA"/>
</dbReference>
<evidence type="ECO:0000256" key="7">
    <source>
        <dbReference type="ARBA" id="ARBA00022679"/>
    </source>
</evidence>
<evidence type="ECO:0000256" key="1">
    <source>
        <dbReference type="ARBA" id="ARBA00004429"/>
    </source>
</evidence>
<dbReference type="PANTHER" id="PTHR32309">
    <property type="entry name" value="TYROSINE-PROTEIN KINASE"/>
    <property type="match status" value="1"/>
</dbReference>
<dbReference type="EC" id="2.7.10.2" evidence="4"/>
<keyword evidence="16" id="KW-0175">Coiled coil</keyword>
<protein>
    <recommendedName>
        <fullName evidence="4">non-specific protein-tyrosine kinase</fullName>
        <ecNumber evidence="4">2.7.10.2</ecNumber>
    </recommendedName>
</protein>
<dbReference type="CDD" id="cd05387">
    <property type="entry name" value="BY-kinase"/>
    <property type="match status" value="1"/>
</dbReference>
<feature type="transmembrane region" description="Helical" evidence="18">
    <location>
        <begin position="25"/>
        <end position="45"/>
    </location>
</feature>
<evidence type="ECO:0000313" key="21">
    <source>
        <dbReference type="EMBL" id="MDQ0325876.1"/>
    </source>
</evidence>
<evidence type="ECO:0000256" key="13">
    <source>
        <dbReference type="ARBA" id="ARBA00023136"/>
    </source>
</evidence>
<evidence type="ECO:0000256" key="15">
    <source>
        <dbReference type="ARBA" id="ARBA00051245"/>
    </source>
</evidence>
<dbReference type="InterPro" id="IPR027417">
    <property type="entry name" value="P-loop_NTPase"/>
</dbReference>
<evidence type="ECO:0000256" key="5">
    <source>
        <dbReference type="ARBA" id="ARBA00022475"/>
    </source>
</evidence>
<evidence type="ECO:0000256" key="4">
    <source>
        <dbReference type="ARBA" id="ARBA00011903"/>
    </source>
</evidence>
<feature type="compositionally biased region" description="Low complexity" evidence="17">
    <location>
        <begin position="622"/>
        <end position="633"/>
    </location>
</feature>
<feature type="domain" description="AAA" evidence="20">
    <location>
        <begin position="405"/>
        <end position="560"/>
    </location>
</feature>
<evidence type="ECO:0000256" key="9">
    <source>
        <dbReference type="ARBA" id="ARBA00022741"/>
    </source>
</evidence>
<evidence type="ECO:0000256" key="18">
    <source>
        <dbReference type="SAM" id="Phobius"/>
    </source>
</evidence>
<evidence type="ECO:0000256" key="17">
    <source>
        <dbReference type="SAM" id="MobiDB-lite"/>
    </source>
</evidence>
<keyword evidence="22" id="KW-1185">Reference proteome</keyword>
<organism evidence="21 22">
    <name type="scientific">Rhodopseudomonas julia</name>
    <dbReference type="NCBI Taxonomy" id="200617"/>
    <lineage>
        <taxon>Bacteria</taxon>
        <taxon>Pseudomonadati</taxon>
        <taxon>Pseudomonadota</taxon>
        <taxon>Alphaproteobacteria</taxon>
        <taxon>Hyphomicrobiales</taxon>
        <taxon>Nitrobacteraceae</taxon>
        <taxon>Rhodopseudomonas</taxon>
    </lineage>
</organism>
<evidence type="ECO:0000256" key="12">
    <source>
        <dbReference type="ARBA" id="ARBA00022989"/>
    </source>
</evidence>
<evidence type="ECO:0000256" key="2">
    <source>
        <dbReference type="ARBA" id="ARBA00007316"/>
    </source>
</evidence>
<evidence type="ECO:0000256" key="11">
    <source>
        <dbReference type="ARBA" id="ARBA00022840"/>
    </source>
</evidence>
<feature type="domain" description="Polysaccharide chain length determinant N-terminal" evidence="19">
    <location>
        <begin position="13"/>
        <end position="102"/>
    </location>
</feature>
<feature type="region of interest" description="Disordered" evidence="17">
    <location>
        <begin position="614"/>
        <end position="633"/>
    </location>
</feature>
<sequence length="633" mass="67035">MPAQSVETGAGSLLWMLGLLLRRKWVVVLVAAVAFAGMAAVIANLTPSYRATALVLLPSVPVDDPRTAEEKTVSPMLPSFIIASEAAVLGSEEVARRVIDTLDLQDEPSFTENPSWRTRLRSWIQPFSGKNEVRASPWSVDELERDRLLQIYMKKLATYNDGLSTAAIVSFTWSDPHLAAKIVNAHAATYIGMQVERRTLALRHVVDLLAAQMEERRSEVEEATRALSSAQAASGGLPPLADSEAGSLPDLQSDLDNARGALSQTQTRLIEATSRLRDGQLQSADFVADDAKVVSRASVPTRQIFPKVALFLLLAAIVSLAAGLAGAMVVDHLASRWRRNAAHIEGIGLPILGAISLNVSSRLPSNRASRVRFWEEIRFVRNRLLHEGGKPTRVVLVVSAMPREGKSLAAVALAQSFAATGRRVLLLDADLRHAAGEHAASPSAVKIGLSDLLGAPGGKGGAGLRDAIMAVEDTSLHVLAAGSAAAGSDGKAIDALASPVLPKLIETLRRDYDVIVIDSPPLNVVSDATSLATLADQTLLLCHIGRFSPGALEQTITILHACRAEIAGVVLTGNSVFAKEGILRRGAPVPWRAQKGLTKLRPTLTGASLVKAYPSPQPVGGASLPEAAAASPS</sequence>
<evidence type="ECO:0000259" key="20">
    <source>
        <dbReference type="Pfam" id="PF13614"/>
    </source>
</evidence>
<dbReference type="PANTHER" id="PTHR32309:SF13">
    <property type="entry name" value="FERRIC ENTEROBACTIN TRANSPORT PROTEIN FEPE"/>
    <property type="match status" value="1"/>
</dbReference>
<keyword evidence="12 18" id="KW-1133">Transmembrane helix</keyword>
<keyword evidence="6" id="KW-0997">Cell inner membrane</keyword>
<dbReference type="InterPro" id="IPR005702">
    <property type="entry name" value="Wzc-like_C"/>
</dbReference>
<comment type="similarity">
    <text evidence="3">Belongs to the etk/wzc family.</text>
</comment>
<dbReference type="InterPro" id="IPR050445">
    <property type="entry name" value="Bact_polysacc_biosynth/exp"/>
</dbReference>
<evidence type="ECO:0000256" key="6">
    <source>
        <dbReference type="ARBA" id="ARBA00022519"/>
    </source>
</evidence>
<keyword evidence="5" id="KW-1003">Cell membrane</keyword>
<dbReference type="Gene3D" id="3.40.50.300">
    <property type="entry name" value="P-loop containing nucleotide triphosphate hydrolases"/>
    <property type="match status" value="1"/>
</dbReference>
<keyword evidence="13 18" id="KW-0472">Membrane</keyword>
<evidence type="ECO:0000313" key="22">
    <source>
        <dbReference type="Proteomes" id="UP001230253"/>
    </source>
</evidence>
<dbReference type="InterPro" id="IPR003856">
    <property type="entry name" value="LPS_length_determ_N"/>
</dbReference>
<feature type="coiled-coil region" evidence="16">
    <location>
        <begin position="206"/>
        <end position="233"/>
    </location>
</feature>
<evidence type="ECO:0000256" key="8">
    <source>
        <dbReference type="ARBA" id="ARBA00022692"/>
    </source>
</evidence>
<keyword evidence="14" id="KW-0829">Tyrosine-protein kinase</keyword>
<dbReference type="RefSeq" id="WP_307154031.1">
    <property type="nucleotide sequence ID" value="NZ_JAUSUK010000001.1"/>
</dbReference>
<dbReference type="SUPFAM" id="SSF52540">
    <property type="entry name" value="P-loop containing nucleoside triphosphate hydrolases"/>
    <property type="match status" value="1"/>
</dbReference>
<keyword evidence="9" id="KW-0547">Nucleotide-binding</keyword>
<gene>
    <name evidence="21" type="ORF">J2R99_001725</name>
</gene>
<dbReference type="InterPro" id="IPR025669">
    <property type="entry name" value="AAA_dom"/>
</dbReference>
<evidence type="ECO:0000256" key="14">
    <source>
        <dbReference type="ARBA" id="ARBA00023137"/>
    </source>
</evidence>
<evidence type="ECO:0000256" key="10">
    <source>
        <dbReference type="ARBA" id="ARBA00022777"/>
    </source>
</evidence>
<dbReference type="Pfam" id="PF02706">
    <property type="entry name" value="Wzz"/>
    <property type="match status" value="1"/>
</dbReference>
<comment type="caution">
    <text evidence="21">The sequence shown here is derived from an EMBL/GenBank/DDBJ whole genome shotgun (WGS) entry which is preliminary data.</text>
</comment>
<dbReference type="Proteomes" id="UP001230253">
    <property type="component" value="Unassembled WGS sequence"/>
</dbReference>
<keyword evidence="10" id="KW-0418">Kinase</keyword>
<feature type="transmembrane region" description="Helical" evidence="18">
    <location>
        <begin position="308"/>
        <end position="330"/>
    </location>
</feature>
<evidence type="ECO:0000256" key="3">
    <source>
        <dbReference type="ARBA" id="ARBA00008883"/>
    </source>
</evidence>
<name>A0ABU0C5U2_9BRAD</name>
<reference evidence="21 22" key="1">
    <citation type="submission" date="2023-07" db="EMBL/GenBank/DDBJ databases">
        <title>Genomic Encyclopedia of Type Strains, Phase IV (KMG-IV): sequencing the most valuable type-strain genomes for metagenomic binning, comparative biology and taxonomic classification.</title>
        <authorList>
            <person name="Goeker M."/>
        </authorList>
    </citation>
    <scope>NUCLEOTIDE SEQUENCE [LARGE SCALE GENOMIC DNA]</scope>
    <source>
        <strain evidence="21 22">DSM 11549</strain>
    </source>
</reference>
<accession>A0ABU0C5U2</accession>
<comment type="catalytic activity">
    <reaction evidence="15">
        <text>L-tyrosyl-[protein] + ATP = O-phospho-L-tyrosyl-[protein] + ADP + H(+)</text>
        <dbReference type="Rhea" id="RHEA:10596"/>
        <dbReference type="Rhea" id="RHEA-COMP:10136"/>
        <dbReference type="Rhea" id="RHEA-COMP:20101"/>
        <dbReference type="ChEBI" id="CHEBI:15378"/>
        <dbReference type="ChEBI" id="CHEBI:30616"/>
        <dbReference type="ChEBI" id="CHEBI:46858"/>
        <dbReference type="ChEBI" id="CHEBI:61978"/>
        <dbReference type="ChEBI" id="CHEBI:456216"/>
        <dbReference type="EC" id="2.7.10.2"/>
    </reaction>
</comment>